<accession>A0A0F9TL32</accession>
<reference evidence="1" key="1">
    <citation type="journal article" date="2015" name="Nature">
        <title>Complex archaea that bridge the gap between prokaryotes and eukaryotes.</title>
        <authorList>
            <person name="Spang A."/>
            <person name="Saw J.H."/>
            <person name="Jorgensen S.L."/>
            <person name="Zaremba-Niedzwiedzka K."/>
            <person name="Martijn J."/>
            <person name="Lind A.E."/>
            <person name="van Eijk R."/>
            <person name="Schleper C."/>
            <person name="Guy L."/>
            <person name="Ettema T.J."/>
        </authorList>
    </citation>
    <scope>NUCLEOTIDE SEQUENCE</scope>
</reference>
<dbReference type="SUPFAM" id="SSF50978">
    <property type="entry name" value="WD40 repeat-like"/>
    <property type="match status" value="1"/>
</dbReference>
<proteinExistence type="predicted"/>
<protein>
    <submittedName>
        <fullName evidence="1">Uncharacterized protein</fullName>
    </submittedName>
</protein>
<name>A0A0F9TL32_9ZZZZ</name>
<dbReference type="AlphaFoldDB" id="A0A0F9TL32"/>
<dbReference type="EMBL" id="LAZR01001602">
    <property type="protein sequence ID" value="KKN42123.1"/>
    <property type="molecule type" value="Genomic_DNA"/>
</dbReference>
<evidence type="ECO:0000313" key="1">
    <source>
        <dbReference type="EMBL" id="KKN42123.1"/>
    </source>
</evidence>
<organism evidence="1">
    <name type="scientific">marine sediment metagenome</name>
    <dbReference type="NCBI Taxonomy" id="412755"/>
    <lineage>
        <taxon>unclassified sequences</taxon>
        <taxon>metagenomes</taxon>
        <taxon>ecological metagenomes</taxon>
    </lineage>
</organism>
<dbReference type="Gene3D" id="2.130.10.10">
    <property type="entry name" value="YVTN repeat-like/Quinoprotein amine dehydrogenase"/>
    <property type="match status" value="1"/>
</dbReference>
<sequence length="525" mass="56689">MTTLTKIKKLGKTLYPTGRAFKIPFGGVLDKLNSALSESEQRAFDDAVSILDSALPDNDNFTTGDATDWERRLGLITNPAVPLSDRKLAIIRKIRHPGNIPARQNFLYLQGQLQDAGFNVFVFENRFPTYADGIPWTARSAAEANSWIDVTFGNGLFVAISDNGGNQVMTSPNGITWTAQAAAEANTWRDVTFGNGLFVAVSSDGGNRVMTSPDGITWTARVAAEANIWLSVTFGNGLFVAVSQDGTFRVMTSPDGITWTARSAAEANIWLSVTFGNGLFVAVSFDGINQVMTSPDGITWTAQLAAEANIWRSITFGNGLFVAVSQDGTNRVMTSPDGIIWTARLAAEANSWIDVTFGNGLFVAISFDGTNRVMTSPDGITWTVESASEANQWLSVTFGNDLFVAVSQNGTNRVMTSPNVFKTKTAFDVASLAGTDVAVHGGIEHGEMEHMQIGEQGITLIANFIDEDKDIGFDTGATLRSTFFVGANPIGTFADVLKAREDEFRQLILKIKPVSSIGFLFINFN</sequence>
<gene>
    <name evidence="1" type="ORF">LCGC14_0716270</name>
</gene>
<dbReference type="InterPro" id="IPR015943">
    <property type="entry name" value="WD40/YVTN_repeat-like_dom_sf"/>
</dbReference>
<dbReference type="InterPro" id="IPR036322">
    <property type="entry name" value="WD40_repeat_dom_sf"/>
</dbReference>
<comment type="caution">
    <text evidence="1">The sequence shown here is derived from an EMBL/GenBank/DDBJ whole genome shotgun (WGS) entry which is preliminary data.</text>
</comment>